<protein>
    <submittedName>
        <fullName evidence="1">Urease subunit alpha</fullName>
    </submittedName>
</protein>
<proteinExistence type="predicted"/>
<dbReference type="AlphaFoldDB" id="A0A5A7PP88"/>
<reference evidence="2" key="1">
    <citation type="journal article" date="2019" name="Curr. Biol.">
        <title>Genome Sequence of Striga asiatica Provides Insight into the Evolution of Plant Parasitism.</title>
        <authorList>
            <person name="Yoshida S."/>
            <person name="Kim S."/>
            <person name="Wafula E.K."/>
            <person name="Tanskanen J."/>
            <person name="Kim Y.M."/>
            <person name="Honaas L."/>
            <person name="Yang Z."/>
            <person name="Spallek T."/>
            <person name="Conn C.E."/>
            <person name="Ichihashi Y."/>
            <person name="Cheong K."/>
            <person name="Cui S."/>
            <person name="Der J.P."/>
            <person name="Gundlach H."/>
            <person name="Jiao Y."/>
            <person name="Hori C."/>
            <person name="Ishida J.K."/>
            <person name="Kasahara H."/>
            <person name="Kiba T."/>
            <person name="Kim M.S."/>
            <person name="Koo N."/>
            <person name="Laohavisit A."/>
            <person name="Lee Y.H."/>
            <person name="Lumba S."/>
            <person name="McCourt P."/>
            <person name="Mortimer J.C."/>
            <person name="Mutuku J.M."/>
            <person name="Nomura T."/>
            <person name="Sasaki-Sekimoto Y."/>
            <person name="Seto Y."/>
            <person name="Wang Y."/>
            <person name="Wakatake T."/>
            <person name="Sakakibara H."/>
            <person name="Demura T."/>
            <person name="Yamaguchi S."/>
            <person name="Yoneyama K."/>
            <person name="Manabe R.I."/>
            <person name="Nelson D.C."/>
            <person name="Schulman A.H."/>
            <person name="Timko M.P."/>
            <person name="dePamphilis C.W."/>
            <person name="Choi D."/>
            <person name="Shirasu K."/>
        </authorList>
    </citation>
    <scope>NUCLEOTIDE SEQUENCE [LARGE SCALE GENOMIC DNA]</scope>
    <source>
        <strain evidence="2">cv. UVA1</strain>
    </source>
</reference>
<evidence type="ECO:0000313" key="1">
    <source>
        <dbReference type="EMBL" id="GER34137.1"/>
    </source>
</evidence>
<evidence type="ECO:0000313" key="2">
    <source>
        <dbReference type="Proteomes" id="UP000325081"/>
    </source>
</evidence>
<accession>A0A5A7PP88</accession>
<name>A0A5A7PP88_STRAF</name>
<organism evidence="1 2">
    <name type="scientific">Striga asiatica</name>
    <name type="common">Asiatic witchweed</name>
    <name type="synonym">Buchnera asiatica</name>
    <dbReference type="NCBI Taxonomy" id="4170"/>
    <lineage>
        <taxon>Eukaryota</taxon>
        <taxon>Viridiplantae</taxon>
        <taxon>Streptophyta</taxon>
        <taxon>Embryophyta</taxon>
        <taxon>Tracheophyta</taxon>
        <taxon>Spermatophyta</taxon>
        <taxon>Magnoliopsida</taxon>
        <taxon>eudicotyledons</taxon>
        <taxon>Gunneridae</taxon>
        <taxon>Pentapetalae</taxon>
        <taxon>asterids</taxon>
        <taxon>lamiids</taxon>
        <taxon>Lamiales</taxon>
        <taxon>Orobanchaceae</taxon>
        <taxon>Buchnereae</taxon>
        <taxon>Striga</taxon>
    </lineage>
</organism>
<sequence>MREREVEMRILKLSVRNLHPSLLHQPIMLPHHRRPYHPILPPGHQIHRDINTPIAFPNIQRIAGPIRLHVRARPVIEHPEPSGPFHLRQVEGNPERHPRHVVHDPDPVGTVPTDHVAHEGLHEAADSWQVVEVSGKLVEEHSEESSRDREDGARVVVEASWGEEDEAGEAVRAAGHGVHEDGGTAEAVTDGAEVVGLGVGLGVGMGRAQLGGFDLVDFLDHRGHGPKKSTIKQYHISTKSAPHNSNFMISHHPDIKWIERNMDSNLNDATPTVSSPLNEMVLERLQPSRRMCNQKTTSCLSRFFRSLMESRSKYIIWGAKKQFQRKQNP</sequence>
<gene>
    <name evidence="1" type="ORF">STAS_10320</name>
</gene>
<keyword evidence="2" id="KW-1185">Reference proteome</keyword>
<dbReference type="EMBL" id="BKCP01004849">
    <property type="protein sequence ID" value="GER34137.1"/>
    <property type="molecule type" value="Genomic_DNA"/>
</dbReference>
<comment type="caution">
    <text evidence="1">The sequence shown here is derived from an EMBL/GenBank/DDBJ whole genome shotgun (WGS) entry which is preliminary data.</text>
</comment>
<dbReference type="Proteomes" id="UP000325081">
    <property type="component" value="Unassembled WGS sequence"/>
</dbReference>